<feature type="transmembrane region" description="Helical" evidence="7">
    <location>
        <begin position="223"/>
        <end position="240"/>
    </location>
</feature>
<dbReference type="PROSITE" id="PS01347">
    <property type="entry name" value="MRAY_1"/>
    <property type="match status" value="1"/>
</dbReference>
<keyword evidence="7" id="KW-0131">Cell cycle</keyword>
<feature type="transmembrane region" description="Helical" evidence="7">
    <location>
        <begin position="84"/>
        <end position="101"/>
    </location>
</feature>
<dbReference type="GO" id="GO:0046872">
    <property type="term" value="F:metal ion binding"/>
    <property type="evidence" value="ECO:0007669"/>
    <property type="project" value="UniProtKB-KW"/>
</dbReference>
<name>A0A662D3M6_UNCAE</name>
<evidence type="ECO:0000256" key="6">
    <source>
        <dbReference type="ARBA" id="ARBA00023136"/>
    </source>
</evidence>
<keyword evidence="7" id="KW-0132">Cell division</keyword>
<dbReference type="GO" id="GO:0051301">
    <property type="term" value="P:cell division"/>
    <property type="evidence" value="ECO:0007669"/>
    <property type="project" value="UniProtKB-KW"/>
</dbReference>
<dbReference type="GO" id="GO:0071555">
    <property type="term" value="P:cell wall organization"/>
    <property type="evidence" value="ECO:0007669"/>
    <property type="project" value="UniProtKB-KW"/>
</dbReference>
<keyword evidence="4 7" id="KW-0812">Transmembrane</keyword>
<comment type="subcellular location">
    <subcellularLocation>
        <location evidence="7">Cell membrane</location>
        <topology evidence="7">Multi-pass membrane protein</topology>
    </subcellularLocation>
    <subcellularLocation>
        <location evidence="1">Membrane</location>
        <topology evidence="1">Multi-pass membrane protein</topology>
    </subcellularLocation>
</comment>
<feature type="transmembrane region" description="Helical" evidence="7">
    <location>
        <begin position="121"/>
        <end position="137"/>
    </location>
</feature>
<comment type="function">
    <text evidence="7">Catalyzes the initial step of the lipid cycle reactions in the biosynthesis of the cell wall peptidoglycan: transfers peptidoglycan precursor phospho-MurNAc-pentapeptide from UDP-MurNAc-pentapeptide onto the lipid carrier undecaprenyl phosphate, yielding undecaprenyl-pyrophosphoryl-MurNAc-pentapeptide, known as lipid I.</text>
</comment>
<dbReference type="Proteomes" id="UP000277457">
    <property type="component" value="Unassembled WGS sequence"/>
</dbReference>
<sequence length="343" mass="37336">MFYYITSSTIIRLGGAILLSLGVSLWMGKTCIKKLKGMGMVDYFRMDSPSTHRSKKGIPTGGGIFIIASSTLALLVFGNPSNKLLLLALLVTLYLGVVGFWDDRIKTSKKSSQGLKVNQKLLVQSILALCIAFYLYLHPQFDARVEVPFVKVNLSIGWVYIPLIMAIIVGTSNAVNLTDGLDGLAAGCIIFAGCSYAILSYLAGDITISHRLNITYIPGGKELSIFWAAIIGAALGFLWYNAYPAEVFMGDTGAQALGGALGITAILIKKEILLIIIGGVFVIEVLSIFLQITSFKLRGKRVLRMSPLHHHYELKGMKEPKIVVRFWIVGFILALAGLSSLVR</sequence>
<dbReference type="CDD" id="cd06852">
    <property type="entry name" value="GT_MraY"/>
    <property type="match status" value="1"/>
</dbReference>
<evidence type="ECO:0000256" key="4">
    <source>
        <dbReference type="ARBA" id="ARBA00022692"/>
    </source>
</evidence>
<dbReference type="PROSITE" id="PS01348">
    <property type="entry name" value="MRAY_2"/>
    <property type="match status" value="1"/>
</dbReference>
<dbReference type="HAMAP" id="MF_00038">
    <property type="entry name" value="MraY"/>
    <property type="match status" value="1"/>
</dbReference>
<keyword evidence="3 7" id="KW-0808">Transferase</keyword>
<comment type="cofactor">
    <cofactor evidence="7 9">
        <name>Mg(2+)</name>
        <dbReference type="ChEBI" id="CHEBI:18420"/>
    </cofactor>
</comment>
<dbReference type="EC" id="2.7.8.13" evidence="7 8"/>
<dbReference type="GO" id="GO:0008963">
    <property type="term" value="F:phospho-N-acetylmuramoyl-pentapeptide-transferase activity"/>
    <property type="evidence" value="ECO:0007669"/>
    <property type="project" value="UniProtKB-UniRule"/>
</dbReference>
<keyword evidence="5 7" id="KW-1133">Transmembrane helix</keyword>
<dbReference type="InterPro" id="IPR000715">
    <property type="entry name" value="Glycosyl_transferase_4"/>
</dbReference>
<accession>A0A662D3M6</accession>
<protein>
    <recommendedName>
        <fullName evidence="7 8">Phospho-N-acetylmuramoyl-pentapeptide-transferase</fullName>
        <ecNumber evidence="7 8">2.7.8.13</ecNumber>
    </recommendedName>
    <alternativeName>
        <fullName evidence="7">UDP-MurNAc-pentapeptide phosphotransferase</fullName>
    </alternativeName>
</protein>
<dbReference type="UniPathway" id="UPA00219"/>
<keyword evidence="7 9" id="KW-0460">Magnesium</keyword>
<feature type="transmembrane region" description="Helical" evidence="7">
    <location>
        <begin position="184"/>
        <end position="203"/>
    </location>
</feature>
<keyword evidence="7" id="KW-1003">Cell membrane</keyword>
<dbReference type="Pfam" id="PF00953">
    <property type="entry name" value="Glycos_transf_4"/>
    <property type="match status" value="1"/>
</dbReference>
<evidence type="ECO:0000313" key="11">
    <source>
        <dbReference type="Proteomes" id="UP000277457"/>
    </source>
</evidence>
<keyword evidence="7" id="KW-0133">Cell shape</keyword>
<organism evidence="10 11">
    <name type="scientific">Aerophobetes bacterium</name>
    <dbReference type="NCBI Taxonomy" id="2030807"/>
    <lineage>
        <taxon>Bacteria</taxon>
        <taxon>Candidatus Aerophobota</taxon>
    </lineage>
</organism>
<dbReference type="EMBL" id="QMPY01000138">
    <property type="protein sequence ID" value="RLE06901.1"/>
    <property type="molecule type" value="Genomic_DNA"/>
</dbReference>
<dbReference type="NCBIfam" id="TIGR00445">
    <property type="entry name" value="mraY"/>
    <property type="match status" value="1"/>
</dbReference>
<evidence type="ECO:0000256" key="9">
    <source>
        <dbReference type="PIRSR" id="PIRSR600715-1"/>
    </source>
</evidence>
<reference evidence="10 11" key="1">
    <citation type="submission" date="2018-06" db="EMBL/GenBank/DDBJ databases">
        <title>Extensive metabolic versatility and redundancy in microbially diverse, dynamic hydrothermal sediments.</title>
        <authorList>
            <person name="Dombrowski N."/>
            <person name="Teske A."/>
            <person name="Baker B.J."/>
        </authorList>
    </citation>
    <scope>NUCLEOTIDE SEQUENCE [LARGE SCALE GENOMIC DNA]</scope>
    <source>
        <strain evidence="10">B7_G13</strain>
    </source>
</reference>
<feature type="transmembrane region" description="Helical" evidence="7">
    <location>
        <begin position="274"/>
        <end position="295"/>
    </location>
</feature>
<dbReference type="InterPro" id="IPR003524">
    <property type="entry name" value="PNAcMuramoyl-5peptid_Trfase"/>
</dbReference>
<keyword evidence="7" id="KW-0573">Peptidoglycan synthesis</keyword>
<keyword evidence="6 7" id="KW-0472">Membrane</keyword>
<proteinExistence type="inferred from homology"/>
<feature type="binding site" evidence="9">
    <location>
        <position position="176"/>
    </location>
    <ligand>
        <name>Mg(2+)</name>
        <dbReference type="ChEBI" id="CHEBI:18420"/>
    </ligand>
</feature>
<dbReference type="GO" id="GO:0009252">
    <property type="term" value="P:peptidoglycan biosynthetic process"/>
    <property type="evidence" value="ECO:0007669"/>
    <property type="project" value="UniProtKB-UniRule"/>
</dbReference>
<evidence type="ECO:0000313" key="10">
    <source>
        <dbReference type="EMBL" id="RLE06901.1"/>
    </source>
</evidence>
<dbReference type="PANTHER" id="PTHR22926:SF5">
    <property type="entry name" value="PHOSPHO-N-ACETYLMURAMOYL-PENTAPEPTIDE-TRANSFERASE HOMOLOG"/>
    <property type="match status" value="1"/>
</dbReference>
<keyword evidence="7" id="KW-0961">Cell wall biogenesis/degradation</keyword>
<comment type="catalytic activity">
    <reaction evidence="7">
        <text>UDP-N-acetyl-alpha-D-muramoyl-L-alanyl-gamma-D-glutamyl-meso-2,6-diaminopimeloyl-D-alanyl-D-alanine + di-trans,octa-cis-undecaprenyl phosphate = di-trans,octa-cis-undecaprenyl diphospho-N-acetyl-alpha-D-muramoyl-L-alanyl-D-glutamyl-meso-2,6-diaminopimeloyl-D-alanyl-D-alanine + UMP</text>
        <dbReference type="Rhea" id="RHEA:28386"/>
        <dbReference type="ChEBI" id="CHEBI:57865"/>
        <dbReference type="ChEBI" id="CHEBI:60392"/>
        <dbReference type="ChEBI" id="CHEBI:61386"/>
        <dbReference type="ChEBI" id="CHEBI:61387"/>
        <dbReference type="EC" id="2.7.8.13"/>
    </reaction>
</comment>
<gene>
    <name evidence="7 10" type="primary">mraY</name>
    <name evidence="10" type="ORF">DRZ78_03895</name>
</gene>
<dbReference type="PANTHER" id="PTHR22926">
    <property type="entry name" value="PHOSPHO-N-ACETYLMURAMOYL-PENTAPEPTIDE-TRANSFERASE"/>
    <property type="match status" value="1"/>
</dbReference>
<dbReference type="InterPro" id="IPR018480">
    <property type="entry name" value="PNAcMuramoyl-5peptid_Trfase_CS"/>
</dbReference>
<evidence type="ECO:0000256" key="5">
    <source>
        <dbReference type="ARBA" id="ARBA00022989"/>
    </source>
</evidence>
<feature type="transmembrane region" description="Helical" evidence="7">
    <location>
        <begin position="157"/>
        <end position="177"/>
    </location>
</feature>
<comment type="similarity">
    <text evidence="2 7">Belongs to the glycosyltransferase 4 family. MraY subfamily.</text>
</comment>
<dbReference type="GO" id="GO:0008360">
    <property type="term" value="P:regulation of cell shape"/>
    <property type="evidence" value="ECO:0007669"/>
    <property type="project" value="UniProtKB-KW"/>
</dbReference>
<feature type="binding site" evidence="9">
    <location>
        <position position="251"/>
    </location>
    <ligand>
        <name>Mg(2+)</name>
        <dbReference type="ChEBI" id="CHEBI:18420"/>
    </ligand>
</feature>
<feature type="transmembrane region" description="Helical" evidence="7">
    <location>
        <begin position="58"/>
        <end position="78"/>
    </location>
</feature>
<dbReference type="GO" id="GO:0051992">
    <property type="term" value="F:UDP-N-acetylmuramoyl-L-alanyl-D-glutamyl-meso-2,6-diaminopimelyl-D-alanyl-D-alanine:undecaprenyl-phosphate transferase activity"/>
    <property type="evidence" value="ECO:0007669"/>
    <property type="project" value="RHEA"/>
</dbReference>
<evidence type="ECO:0000256" key="7">
    <source>
        <dbReference type="HAMAP-Rule" id="MF_00038"/>
    </source>
</evidence>
<dbReference type="AlphaFoldDB" id="A0A662D3M6"/>
<evidence type="ECO:0000256" key="2">
    <source>
        <dbReference type="ARBA" id="ARBA00005583"/>
    </source>
</evidence>
<feature type="transmembrane region" description="Helical" evidence="7">
    <location>
        <begin position="322"/>
        <end position="342"/>
    </location>
</feature>
<evidence type="ECO:0000256" key="3">
    <source>
        <dbReference type="ARBA" id="ARBA00022679"/>
    </source>
</evidence>
<dbReference type="GO" id="GO:0005886">
    <property type="term" value="C:plasma membrane"/>
    <property type="evidence" value="ECO:0007669"/>
    <property type="project" value="UniProtKB-SubCell"/>
</dbReference>
<evidence type="ECO:0000256" key="8">
    <source>
        <dbReference type="NCBIfam" id="TIGR00445"/>
    </source>
</evidence>
<comment type="caution">
    <text evidence="10">The sequence shown here is derived from an EMBL/GenBank/DDBJ whole genome shotgun (WGS) entry which is preliminary data.</text>
</comment>
<feature type="transmembrane region" description="Helical" evidence="7">
    <location>
        <begin position="6"/>
        <end position="28"/>
    </location>
</feature>
<keyword evidence="7 9" id="KW-0479">Metal-binding</keyword>
<evidence type="ECO:0000256" key="1">
    <source>
        <dbReference type="ARBA" id="ARBA00004141"/>
    </source>
</evidence>
<comment type="pathway">
    <text evidence="7">Cell wall biogenesis; peptidoglycan biosynthesis.</text>
</comment>